<proteinExistence type="predicted"/>
<dbReference type="RefSeq" id="WP_344034227.1">
    <property type="nucleotide sequence ID" value="NZ_BAAAKE010000001.1"/>
</dbReference>
<comment type="caution">
    <text evidence="1">The sequence shown here is derived from an EMBL/GenBank/DDBJ whole genome shotgun (WGS) entry which is preliminary data.</text>
</comment>
<evidence type="ECO:0000313" key="1">
    <source>
        <dbReference type="EMBL" id="MFC5054467.1"/>
    </source>
</evidence>
<dbReference type="EMBL" id="JBHSJB010000011">
    <property type="protein sequence ID" value="MFC5054467.1"/>
    <property type="molecule type" value="Genomic_DNA"/>
</dbReference>
<name>A0ABV9XZ18_9PSEU</name>
<dbReference type="Proteomes" id="UP001595833">
    <property type="component" value="Unassembled WGS sequence"/>
</dbReference>
<keyword evidence="2" id="KW-1185">Reference proteome</keyword>
<reference evidence="2" key="1">
    <citation type="journal article" date="2019" name="Int. J. Syst. Evol. Microbiol.">
        <title>The Global Catalogue of Microorganisms (GCM) 10K type strain sequencing project: providing services to taxonomists for standard genome sequencing and annotation.</title>
        <authorList>
            <consortium name="The Broad Institute Genomics Platform"/>
            <consortium name="The Broad Institute Genome Sequencing Center for Infectious Disease"/>
            <person name="Wu L."/>
            <person name="Ma J."/>
        </authorList>
    </citation>
    <scope>NUCLEOTIDE SEQUENCE [LARGE SCALE GENOMIC DNA]</scope>
    <source>
        <strain evidence="2">KCTC 12848</strain>
    </source>
</reference>
<sequence length="134" mass="15180">MDEGPARSGACGRPTRSGLPCKAEVHGRAIACKIHTTEQERTLADACERGYREGYERGRESAAYGERLRVEHLERRVREPETRLDRETRIFEVDGDQVVGVGGYAYRWDMDHDIRVHNHPNRPGRIPGGSPCPR</sequence>
<accession>A0ABV9XZ18</accession>
<evidence type="ECO:0000313" key="2">
    <source>
        <dbReference type="Proteomes" id="UP001595833"/>
    </source>
</evidence>
<protein>
    <submittedName>
        <fullName evidence="1">Uncharacterized protein</fullName>
    </submittedName>
</protein>
<gene>
    <name evidence="1" type="ORF">ACFPFM_11965</name>
</gene>
<organism evidence="1 2">
    <name type="scientific">Saccharothrix xinjiangensis</name>
    <dbReference type="NCBI Taxonomy" id="204798"/>
    <lineage>
        <taxon>Bacteria</taxon>
        <taxon>Bacillati</taxon>
        <taxon>Actinomycetota</taxon>
        <taxon>Actinomycetes</taxon>
        <taxon>Pseudonocardiales</taxon>
        <taxon>Pseudonocardiaceae</taxon>
        <taxon>Saccharothrix</taxon>
    </lineage>
</organism>